<dbReference type="SUPFAM" id="SSF46955">
    <property type="entry name" value="Putative DNA-binding domain"/>
    <property type="match status" value="1"/>
</dbReference>
<evidence type="ECO:0000256" key="3">
    <source>
        <dbReference type="ARBA" id="ARBA00023159"/>
    </source>
</evidence>
<dbReference type="PANTHER" id="PTHR30204">
    <property type="entry name" value="REDOX-CYCLING DRUG-SENSING TRANSCRIPTIONAL ACTIVATOR SOXR"/>
    <property type="match status" value="1"/>
</dbReference>
<keyword evidence="1" id="KW-0805">Transcription regulation</keyword>
<keyword evidence="3" id="KW-0010">Activator</keyword>
<evidence type="ECO:0000256" key="1">
    <source>
        <dbReference type="ARBA" id="ARBA00023015"/>
    </source>
</evidence>
<dbReference type="STRING" id="1408189.CLAC_03830"/>
<dbReference type="KEGG" id="clw:CLAC_03830"/>
<dbReference type="Gene3D" id="1.10.1660.10">
    <property type="match status" value="1"/>
</dbReference>
<dbReference type="Proteomes" id="UP000058446">
    <property type="component" value="Chromosome"/>
</dbReference>
<accession>A0A0K2GYW2</accession>
<organism evidence="6 7">
    <name type="scientific">Corynebacterium lactis RW2-5</name>
    <dbReference type="NCBI Taxonomy" id="1408189"/>
    <lineage>
        <taxon>Bacteria</taxon>
        <taxon>Bacillati</taxon>
        <taxon>Actinomycetota</taxon>
        <taxon>Actinomycetes</taxon>
        <taxon>Mycobacteriales</taxon>
        <taxon>Corynebacteriaceae</taxon>
        <taxon>Corynebacterium</taxon>
    </lineage>
</organism>
<name>A0A0K2GYW2_9CORY</name>
<gene>
    <name evidence="6" type="ORF">CLAC_03830</name>
</gene>
<keyword evidence="7" id="KW-1185">Reference proteome</keyword>
<dbReference type="Gene3D" id="1.10.490.50">
    <property type="entry name" value="Antibiotic binding domain of TipA-like multidrug resistance regulators"/>
    <property type="match status" value="1"/>
</dbReference>
<reference evidence="6 7" key="1">
    <citation type="submission" date="2013-10" db="EMBL/GenBank/DDBJ databases">
        <title>Complete genome sequence of Corynebacterium lactis DSM 45799(T), isolated from raw cow milk.</title>
        <authorList>
            <person name="Ruckert C."/>
            <person name="Albersmeier A."/>
            <person name="Lipski A."/>
            <person name="Kalinowski J."/>
        </authorList>
    </citation>
    <scope>NUCLEOTIDE SEQUENCE [LARGE SCALE GENOMIC DNA]</scope>
    <source>
        <strain evidence="6 7">RW2-5</strain>
    </source>
</reference>
<dbReference type="PATRIC" id="fig|1408189.4.peg.765"/>
<dbReference type="CDD" id="cd01106">
    <property type="entry name" value="HTH_TipAL-Mta"/>
    <property type="match status" value="1"/>
</dbReference>
<evidence type="ECO:0000256" key="4">
    <source>
        <dbReference type="ARBA" id="ARBA00023163"/>
    </source>
</evidence>
<dbReference type="PANTHER" id="PTHR30204:SF90">
    <property type="entry name" value="HTH-TYPE TRANSCRIPTIONAL ACTIVATOR MTA"/>
    <property type="match status" value="1"/>
</dbReference>
<keyword evidence="4" id="KW-0804">Transcription</keyword>
<keyword evidence="2" id="KW-0238">DNA-binding</keyword>
<dbReference type="PROSITE" id="PS50937">
    <property type="entry name" value="HTH_MERR_2"/>
    <property type="match status" value="1"/>
</dbReference>
<sequence length="272" mass="31132">MSNNDGLYSTSPSGPQEPHEYTIGEIAELLGVTTRTLRHWDSIGLLSPEYRTWSDYRLYTEDDVDSALEILVYRSAGVPLKDIAELVSEEASPKTRRQRLLTQRNLLVEKIADLRRMVRSLETLLKEDTTMDTEKKAELFGRNWPEYEAEAEQRWGDTPEWQQSQEAQKNMSAGDWAEVKAEMEDFVSSLADAHSRNVAPGSAEAAQLVDRHLASITRFYEAGREKQVLLARMYVADARFDEMYRGHSQYLLDLVEAQARAEGIDPNEAQWR</sequence>
<dbReference type="EMBL" id="CP006841">
    <property type="protein sequence ID" value="ALA66982.1"/>
    <property type="molecule type" value="Genomic_DNA"/>
</dbReference>
<proteinExistence type="predicted"/>
<evidence type="ECO:0000313" key="7">
    <source>
        <dbReference type="Proteomes" id="UP000058446"/>
    </source>
</evidence>
<dbReference type="InterPro" id="IPR000551">
    <property type="entry name" value="MerR-type_HTH_dom"/>
</dbReference>
<dbReference type="InterPro" id="IPR036244">
    <property type="entry name" value="TipA-like_antibiotic-bd"/>
</dbReference>
<dbReference type="GO" id="GO:0003700">
    <property type="term" value="F:DNA-binding transcription factor activity"/>
    <property type="evidence" value="ECO:0007669"/>
    <property type="project" value="InterPro"/>
</dbReference>
<dbReference type="Pfam" id="PF13411">
    <property type="entry name" value="MerR_1"/>
    <property type="match status" value="1"/>
</dbReference>
<dbReference type="InterPro" id="IPR047057">
    <property type="entry name" value="MerR_fam"/>
</dbReference>
<dbReference type="InterPro" id="IPR012925">
    <property type="entry name" value="TipAS_dom"/>
</dbReference>
<dbReference type="AlphaFoldDB" id="A0A0K2GYW2"/>
<dbReference type="Pfam" id="PF07739">
    <property type="entry name" value="TipAS"/>
    <property type="match status" value="1"/>
</dbReference>
<evidence type="ECO:0000256" key="2">
    <source>
        <dbReference type="ARBA" id="ARBA00023125"/>
    </source>
</evidence>
<dbReference type="SUPFAM" id="SSF89082">
    <property type="entry name" value="Antibiotic binding domain of TipA-like multidrug resistance regulators"/>
    <property type="match status" value="1"/>
</dbReference>
<dbReference type="InterPro" id="IPR009061">
    <property type="entry name" value="DNA-bd_dom_put_sf"/>
</dbReference>
<dbReference type="SMART" id="SM00422">
    <property type="entry name" value="HTH_MERR"/>
    <property type="match status" value="1"/>
</dbReference>
<protein>
    <submittedName>
        <fullName evidence="6">MerR family transcriptional regulator</fullName>
    </submittedName>
</protein>
<evidence type="ECO:0000259" key="5">
    <source>
        <dbReference type="PROSITE" id="PS50937"/>
    </source>
</evidence>
<feature type="domain" description="HTH merR-type" evidence="5">
    <location>
        <begin position="20"/>
        <end position="89"/>
    </location>
</feature>
<evidence type="ECO:0000313" key="6">
    <source>
        <dbReference type="EMBL" id="ALA66982.1"/>
    </source>
</evidence>
<dbReference type="OrthoDB" id="9809391at2"/>
<dbReference type="GO" id="GO:0003677">
    <property type="term" value="F:DNA binding"/>
    <property type="evidence" value="ECO:0007669"/>
    <property type="project" value="UniProtKB-KW"/>
</dbReference>
<dbReference type="PROSITE" id="PS00552">
    <property type="entry name" value="HTH_MERR_1"/>
    <property type="match status" value="1"/>
</dbReference>